<evidence type="ECO:0000256" key="4">
    <source>
        <dbReference type="ARBA" id="ARBA00022723"/>
    </source>
</evidence>
<evidence type="ECO:0008006" key="14">
    <source>
        <dbReference type="Google" id="ProtNLM"/>
    </source>
</evidence>
<dbReference type="Pfam" id="PF00067">
    <property type="entry name" value="p450"/>
    <property type="match status" value="2"/>
</dbReference>
<dbReference type="SUPFAM" id="SSF48264">
    <property type="entry name" value="Cytochrome P450"/>
    <property type="match status" value="1"/>
</dbReference>
<dbReference type="Proteomes" id="UP000269276">
    <property type="component" value="Unassembled WGS sequence"/>
</dbReference>
<dbReference type="GO" id="GO:0016705">
    <property type="term" value="F:oxidoreductase activity, acting on paired donors, with incorporation or reduction of molecular oxygen"/>
    <property type="evidence" value="ECO:0007669"/>
    <property type="project" value="InterPro"/>
</dbReference>
<keyword evidence="4 8" id="KW-0479">Metal-binding</keyword>
<name>A0A3M7E072_HORWE</name>
<feature type="compositionally biased region" description="Polar residues" evidence="10">
    <location>
        <begin position="462"/>
        <end position="480"/>
    </location>
</feature>
<gene>
    <name evidence="12" type="ORF">D0863_06085</name>
</gene>
<keyword evidence="11" id="KW-0812">Transmembrane</keyword>
<dbReference type="PANTHER" id="PTHR46206">
    <property type="entry name" value="CYTOCHROME P450"/>
    <property type="match status" value="1"/>
</dbReference>
<dbReference type="AlphaFoldDB" id="A0A3M7E072"/>
<evidence type="ECO:0000256" key="5">
    <source>
        <dbReference type="ARBA" id="ARBA00023002"/>
    </source>
</evidence>
<dbReference type="GO" id="GO:0005506">
    <property type="term" value="F:iron ion binding"/>
    <property type="evidence" value="ECO:0007669"/>
    <property type="project" value="InterPro"/>
</dbReference>
<feature type="compositionally biased region" description="Acidic residues" evidence="10">
    <location>
        <begin position="535"/>
        <end position="552"/>
    </location>
</feature>
<feature type="region of interest" description="Disordered" evidence="10">
    <location>
        <begin position="523"/>
        <end position="564"/>
    </location>
</feature>
<feature type="region of interest" description="Disordered" evidence="10">
    <location>
        <begin position="587"/>
        <end position="619"/>
    </location>
</feature>
<dbReference type="InterPro" id="IPR001128">
    <property type="entry name" value="Cyt_P450"/>
</dbReference>
<evidence type="ECO:0000256" key="8">
    <source>
        <dbReference type="PIRSR" id="PIRSR602403-1"/>
    </source>
</evidence>
<accession>A0A3M7E072</accession>
<reference evidence="12 13" key="1">
    <citation type="journal article" date="2018" name="BMC Genomics">
        <title>Genomic evidence for intraspecific hybridization in a clonal and extremely halotolerant yeast.</title>
        <authorList>
            <person name="Gostincar C."/>
            <person name="Stajich J.E."/>
            <person name="Zupancic J."/>
            <person name="Zalar P."/>
            <person name="Gunde-Cimerman N."/>
        </authorList>
    </citation>
    <scope>NUCLEOTIDE SEQUENCE [LARGE SCALE GENOMIC DNA]</scope>
    <source>
        <strain evidence="12 13">EXF-2682</strain>
    </source>
</reference>
<evidence type="ECO:0000256" key="6">
    <source>
        <dbReference type="ARBA" id="ARBA00023004"/>
    </source>
</evidence>
<dbReference type="InterPro" id="IPR017972">
    <property type="entry name" value="Cyt_P450_CS"/>
</dbReference>
<feature type="binding site" description="axial binding residue" evidence="8">
    <location>
        <position position="496"/>
    </location>
    <ligand>
        <name>heme</name>
        <dbReference type="ChEBI" id="CHEBI:30413"/>
    </ligand>
    <ligandPart>
        <name>Fe</name>
        <dbReference type="ChEBI" id="CHEBI:18248"/>
    </ligandPart>
</feature>
<evidence type="ECO:0000256" key="1">
    <source>
        <dbReference type="ARBA" id="ARBA00001971"/>
    </source>
</evidence>
<keyword evidence="6 8" id="KW-0408">Iron</keyword>
<dbReference type="PROSITE" id="PS00086">
    <property type="entry name" value="CYTOCHROME_P450"/>
    <property type="match status" value="1"/>
</dbReference>
<dbReference type="GO" id="GO:0004497">
    <property type="term" value="F:monooxygenase activity"/>
    <property type="evidence" value="ECO:0007669"/>
    <property type="project" value="UniProtKB-KW"/>
</dbReference>
<evidence type="ECO:0000313" key="13">
    <source>
        <dbReference type="Proteomes" id="UP000269276"/>
    </source>
</evidence>
<comment type="cofactor">
    <cofactor evidence="1 8">
        <name>heme</name>
        <dbReference type="ChEBI" id="CHEBI:30413"/>
    </cofactor>
</comment>
<dbReference type="OrthoDB" id="1844152at2759"/>
<keyword evidence="7 9" id="KW-0503">Monooxygenase</keyword>
<keyword evidence="5 9" id="KW-0560">Oxidoreductase</keyword>
<evidence type="ECO:0000313" key="12">
    <source>
        <dbReference type="EMBL" id="RMY69995.1"/>
    </source>
</evidence>
<dbReference type="VEuPathDB" id="FungiDB:BTJ68_03046"/>
<evidence type="ECO:0000256" key="2">
    <source>
        <dbReference type="ARBA" id="ARBA00010617"/>
    </source>
</evidence>
<proteinExistence type="inferred from homology"/>
<dbReference type="InterPro" id="IPR002403">
    <property type="entry name" value="Cyt_P450_E_grp-IV"/>
</dbReference>
<protein>
    <recommendedName>
        <fullName evidence="14">Cytochrome P450</fullName>
    </recommendedName>
</protein>
<feature type="compositionally biased region" description="Basic and acidic residues" evidence="10">
    <location>
        <begin position="553"/>
        <end position="564"/>
    </location>
</feature>
<dbReference type="InterPro" id="IPR036396">
    <property type="entry name" value="Cyt_P450_sf"/>
</dbReference>
<dbReference type="PRINTS" id="PR00465">
    <property type="entry name" value="EP450IV"/>
</dbReference>
<dbReference type="PANTHER" id="PTHR46206:SF1">
    <property type="entry name" value="P450, PUTATIVE (EUROFUNG)-RELATED"/>
    <property type="match status" value="1"/>
</dbReference>
<organism evidence="12 13">
    <name type="scientific">Hortaea werneckii</name>
    <name type="common">Black yeast</name>
    <name type="synonym">Cladosporium werneckii</name>
    <dbReference type="NCBI Taxonomy" id="91943"/>
    <lineage>
        <taxon>Eukaryota</taxon>
        <taxon>Fungi</taxon>
        <taxon>Dikarya</taxon>
        <taxon>Ascomycota</taxon>
        <taxon>Pezizomycotina</taxon>
        <taxon>Dothideomycetes</taxon>
        <taxon>Dothideomycetidae</taxon>
        <taxon>Mycosphaerellales</taxon>
        <taxon>Teratosphaeriaceae</taxon>
        <taxon>Hortaea</taxon>
    </lineage>
</organism>
<keyword evidence="3 8" id="KW-0349">Heme</keyword>
<sequence>MNFLPTLQQIYAVILLIAAFSVTTALTLIFLQLQRNSKIPPDLPWVDQRGKKWFPKIRANFHQIITGREPISEGWEKYGKHGKPFVLPGLHWPEIILPPSHHAWLAGQPEHVLSDDVVQDELLGLPYFTHGPSTAAIHDFTVIRRGLTRQMGKLVPEMLDEVDAGFTEYFGTDREEWREVRAIEAILKISQRAIERVFVGLPLCRDASYLAAVRRWMMGFAICGAIYRSFLPEMLQPVFAPLLAIPLAVVKWLALRKCLPLIRQRMLDFDHQLRKKEAEKDARVPNDMLQWLIVQNAHKPPTERLTAWDIGGRLCLFELFAVHTTSTTLGTALLDILLNPSRTAILTELRQEAVEILPYLPTDPKKAREMLKMDSLLRETLRIHSMFAHGMTRQVMPAEGIRIPDSDLWLPQGSHVAALVIPPQATLLNRLGEGGGRGGGEDDGWEWKPFRYYDQTREKKSSSLGDETQEQLNRKQTPTTQISSSFLSFGLGKHSCPGRFFAVQTLKLMLGYLITRYEFELPEEGKDESGKRNLEEDEEDDKDEEGKEEEVEDGKGQELKTKMKMAMTKEERKYFAEIGEVRLPKETARIKVRRRHREQDESELSFFPVQRDSDTSRSK</sequence>
<dbReference type="CDD" id="cd11041">
    <property type="entry name" value="CYP503A1-like"/>
    <property type="match status" value="1"/>
</dbReference>
<evidence type="ECO:0000256" key="9">
    <source>
        <dbReference type="RuleBase" id="RU000461"/>
    </source>
</evidence>
<keyword evidence="11" id="KW-0472">Membrane</keyword>
<evidence type="ECO:0000256" key="11">
    <source>
        <dbReference type="SAM" id="Phobius"/>
    </source>
</evidence>
<comment type="similarity">
    <text evidence="2 9">Belongs to the cytochrome P450 family.</text>
</comment>
<evidence type="ECO:0000256" key="10">
    <source>
        <dbReference type="SAM" id="MobiDB-lite"/>
    </source>
</evidence>
<dbReference type="GO" id="GO:0020037">
    <property type="term" value="F:heme binding"/>
    <property type="evidence" value="ECO:0007669"/>
    <property type="project" value="InterPro"/>
</dbReference>
<dbReference type="Gene3D" id="1.10.630.10">
    <property type="entry name" value="Cytochrome P450"/>
    <property type="match status" value="1"/>
</dbReference>
<comment type="caution">
    <text evidence="12">The sequence shown here is derived from an EMBL/GenBank/DDBJ whole genome shotgun (WGS) entry which is preliminary data.</text>
</comment>
<feature type="transmembrane region" description="Helical" evidence="11">
    <location>
        <begin position="12"/>
        <end position="31"/>
    </location>
</feature>
<evidence type="ECO:0000256" key="7">
    <source>
        <dbReference type="ARBA" id="ARBA00023033"/>
    </source>
</evidence>
<evidence type="ECO:0000256" key="3">
    <source>
        <dbReference type="ARBA" id="ARBA00022617"/>
    </source>
</evidence>
<feature type="region of interest" description="Disordered" evidence="10">
    <location>
        <begin position="458"/>
        <end position="480"/>
    </location>
</feature>
<feature type="compositionally biased region" description="Basic and acidic residues" evidence="10">
    <location>
        <begin position="523"/>
        <end position="534"/>
    </location>
</feature>
<keyword evidence="11" id="KW-1133">Transmembrane helix</keyword>
<dbReference type="EMBL" id="QWIP01000186">
    <property type="protein sequence ID" value="RMY69995.1"/>
    <property type="molecule type" value="Genomic_DNA"/>
</dbReference>